<name>A0AAI8XMR8_MYCME</name>
<dbReference type="PROSITE" id="PS00163">
    <property type="entry name" value="FUMARATE_LYASES"/>
    <property type="match status" value="1"/>
</dbReference>
<reference evidence="3" key="1">
    <citation type="submission" date="2023-03" db="EMBL/GenBank/DDBJ databases">
        <title>Draft genome sequence of a Mycolicibacterium mageritense strain H4_3_1 isolated from a hybrid biological-inorganic system reactor.</title>
        <authorList>
            <person name="Feng X."/>
            <person name="Kazama D."/>
            <person name="Sato K."/>
            <person name="Kobayashi H."/>
        </authorList>
    </citation>
    <scope>NUCLEOTIDE SEQUENCE</scope>
    <source>
        <strain evidence="3">H4_3_1</strain>
    </source>
</reference>
<accession>A0AAI8XMR8</accession>
<dbReference type="RefSeq" id="WP_374762498.1">
    <property type="nucleotide sequence ID" value="NZ_AP027452.1"/>
</dbReference>
<feature type="domain" description="Fumarate lyase N-terminal" evidence="2">
    <location>
        <begin position="62"/>
        <end position="349"/>
    </location>
</feature>
<dbReference type="Pfam" id="PF00206">
    <property type="entry name" value="Lyase_1"/>
    <property type="match status" value="1"/>
</dbReference>
<evidence type="ECO:0000256" key="1">
    <source>
        <dbReference type="ARBA" id="ARBA00023239"/>
    </source>
</evidence>
<dbReference type="AlphaFoldDB" id="A0AAI8XMR8"/>
<dbReference type="InterPro" id="IPR051546">
    <property type="entry name" value="Aspartate_Ammonia-Lyase"/>
</dbReference>
<organism evidence="3 4">
    <name type="scientific">Mycolicibacterium mageritense</name>
    <name type="common">Mycobacterium mageritense</name>
    <dbReference type="NCBI Taxonomy" id="53462"/>
    <lineage>
        <taxon>Bacteria</taxon>
        <taxon>Bacillati</taxon>
        <taxon>Actinomycetota</taxon>
        <taxon>Actinomycetes</taxon>
        <taxon>Mycobacteriales</taxon>
        <taxon>Mycobacteriaceae</taxon>
        <taxon>Mycolicibacterium</taxon>
    </lineage>
</organism>
<keyword evidence="1 3" id="KW-0456">Lyase</keyword>
<dbReference type="InterPro" id="IPR022761">
    <property type="entry name" value="Fumarate_lyase_N"/>
</dbReference>
<dbReference type="GO" id="GO:0005829">
    <property type="term" value="C:cytosol"/>
    <property type="evidence" value="ECO:0007669"/>
    <property type="project" value="TreeGrafter"/>
</dbReference>
<gene>
    <name evidence="3" type="primary">aspA_1</name>
    <name evidence="3" type="ORF">hbim_02096</name>
</gene>
<dbReference type="PRINTS" id="PR00149">
    <property type="entry name" value="FUMRATELYASE"/>
</dbReference>
<dbReference type="Gene3D" id="1.20.200.10">
    <property type="entry name" value="Fumarase/aspartase (Central domain)"/>
    <property type="match status" value="1"/>
</dbReference>
<evidence type="ECO:0000313" key="4">
    <source>
        <dbReference type="Proteomes" id="UP001241092"/>
    </source>
</evidence>
<dbReference type="GO" id="GO:0006531">
    <property type="term" value="P:aspartate metabolic process"/>
    <property type="evidence" value="ECO:0007669"/>
    <property type="project" value="TreeGrafter"/>
</dbReference>
<evidence type="ECO:0000313" key="3">
    <source>
        <dbReference type="EMBL" id="BDY28165.1"/>
    </source>
</evidence>
<dbReference type="EC" id="4.3.1.1" evidence="3"/>
<evidence type="ECO:0000259" key="2">
    <source>
        <dbReference type="Pfam" id="PF00206"/>
    </source>
</evidence>
<dbReference type="PANTHER" id="PTHR42696:SF2">
    <property type="entry name" value="ASPARTATE AMMONIA-LYASE"/>
    <property type="match status" value="1"/>
</dbReference>
<dbReference type="SUPFAM" id="SSF48557">
    <property type="entry name" value="L-aspartase-like"/>
    <property type="match status" value="1"/>
</dbReference>
<dbReference type="InterPro" id="IPR000362">
    <property type="entry name" value="Fumarate_lyase_fam"/>
</dbReference>
<dbReference type="EMBL" id="AP027452">
    <property type="protein sequence ID" value="BDY28165.1"/>
    <property type="molecule type" value="Genomic_DNA"/>
</dbReference>
<dbReference type="PANTHER" id="PTHR42696">
    <property type="entry name" value="ASPARTATE AMMONIA-LYASE"/>
    <property type="match status" value="1"/>
</dbReference>
<dbReference type="GO" id="GO:0008797">
    <property type="term" value="F:aspartate ammonia-lyase activity"/>
    <property type="evidence" value="ECO:0007669"/>
    <property type="project" value="UniProtKB-EC"/>
</dbReference>
<sequence length="452" mass="46816">MWLLTVFLQWYSSQERLNHLVTTQTAGAATGVLYGQQTSLALANFPGPGRAFGDVPDFVRNYALVKLAAARANRQLGALDGARAEAIATACVEIAGGTHASQFPSALLLGGGGTTTNMNVNEVIATRATELAGTPVHPNDHVNASQSTNDTYPTAMAMTMLDLATTPLQALTNLAAALDAKAEEFDDTPRLGRTCLRDAVSITAGQTHRAQAAAVRRTAAALHAAVVELRSVPLGATAVGTGLGAPQGYREIAVRELAALSGHDLVPAADLFDALSNLDPYGTIADAGARVAITIAKIAADIRLLSSGPAGGFGDLTIPAVQAGSSIMPAKVNPAIPEYVMQLSYRVRGAAHTVECALSAGELELNVMEPVIVDSIITIFDDITAAATVFAQRCVSGITWDGPRRELNLQGALDSWVTQSAASGYEATTTQFHAQAQTMSNGSNGSNGSSHA</sequence>
<dbReference type="Proteomes" id="UP001241092">
    <property type="component" value="Chromosome"/>
</dbReference>
<dbReference type="InterPro" id="IPR020557">
    <property type="entry name" value="Fumarate_lyase_CS"/>
</dbReference>
<proteinExistence type="predicted"/>
<dbReference type="InterPro" id="IPR024083">
    <property type="entry name" value="Fumarase/histidase_N"/>
</dbReference>
<dbReference type="InterPro" id="IPR008948">
    <property type="entry name" value="L-Aspartase-like"/>
</dbReference>
<protein>
    <submittedName>
        <fullName evidence="3">Aspartate ammonia-lyase</fullName>
        <ecNumber evidence="3">4.3.1.1</ecNumber>
    </submittedName>
</protein>
<dbReference type="Gene3D" id="1.10.275.10">
    <property type="entry name" value="Fumarase/aspartase (N-terminal domain)"/>
    <property type="match status" value="1"/>
</dbReference>